<feature type="signal peptide" evidence="13">
    <location>
        <begin position="1"/>
        <end position="37"/>
    </location>
</feature>
<dbReference type="InterPro" id="IPR012910">
    <property type="entry name" value="Plug_dom"/>
</dbReference>
<name>A0A2S6N4A3_9HYPH</name>
<evidence type="ECO:0000313" key="17">
    <source>
        <dbReference type="Proteomes" id="UP000239089"/>
    </source>
</evidence>
<dbReference type="Gene3D" id="2.40.170.20">
    <property type="entry name" value="TonB-dependent receptor, beta-barrel domain"/>
    <property type="match status" value="1"/>
</dbReference>
<comment type="subcellular location">
    <subcellularLocation>
        <location evidence="1 11">Cell outer membrane</location>
        <topology evidence="1 11">Multi-pass membrane protein</topology>
    </subcellularLocation>
</comment>
<dbReference type="EMBL" id="NHSJ01000092">
    <property type="protein sequence ID" value="PPQ29444.1"/>
    <property type="molecule type" value="Genomic_DNA"/>
</dbReference>
<dbReference type="InterPro" id="IPR036942">
    <property type="entry name" value="Beta-barrel_TonB_sf"/>
</dbReference>
<proteinExistence type="inferred from homology"/>
<keyword evidence="4" id="KW-0410">Iron transport</keyword>
<dbReference type="Proteomes" id="UP000239089">
    <property type="component" value="Unassembled WGS sequence"/>
</dbReference>
<organism evidence="16 17">
    <name type="scientific">Rhodoblastus sphagnicola</name>
    <dbReference type="NCBI Taxonomy" id="333368"/>
    <lineage>
        <taxon>Bacteria</taxon>
        <taxon>Pseudomonadati</taxon>
        <taxon>Pseudomonadota</taxon>
        <taxon>Alphaproteobacteria</taxon>
        <taxon>Hyphomicrobiales</taxon>
        <taxon>Rhodoblastaceae</taxon>
        <taxon>Rhodoblastus</taxon>
    </lineage>
</organism>
<evidence type="ECO:0000256" key="8">
    <source>
        <dbReference type="ARBA" id="ARBA00023077"/>
    </source>
</evidence>
<dbReference type="Pfam" id="PF00593">
    <property type="entry name" value="TonB_dep_Rec_b-barrel"/>
    <property type="match status" value="1"/>
</dbReference>
<dbReference type="InterPro" id="IPR039426">
    <property type="entry name" value="TonB-dep_rcpt-like"/>
</dbReference>
<keyword evidence="13" id="KW-0732">Signal</keyword>
<keyword evidence="3 11" id="KW-1134">Transmembrane beta strand</keyword>
<evidence type="ECO:0000259" key="14">
    <source>
        <dbReference type="Pfam" id="PF00593"/>
    </source>
</evidence>
<keyword evidence="5 11" id="KW-0812">Transmembrane</keyword>
<keyword evidence="10 11" id="KW-0998">Cell outer membrane</keyword>
<accession>A0A2S6N4A3</accession>
<dbReference type="PANTHER" id="PTHR32552:SF81">
    <property type="entry name" value="TONB-DEPENDENT OUTER MEMBRANE RECEPTOR"/>
    <property type="match status" value="1"/>
</dbReference>
<dbReference type="PROSITE" id="PS52016">
    <property type="entry name" value="TONB_DEPENDENT_REC_3"/>
    <property type="match status" value="1"/>
</dbReference>
<keyword evidence="2 11" id="KW-0813">Transport</keyword>
<protein>
    <recommendedName>
        <fullName evidence="18">TonB-dependent receptor</fullName>
    </recommendedName>
</protein>
<evidence type="ECO:0000256" key="1">
    <source>
        <dbReference type="ARBA" id="ARBA00004571"/>
    </source>
</evidence>
<feature type="domain" description="TonB-dependent receptor plug" evidence="15">
    <location>
        <begin position="71"/>
        <end position="178"/>
    </location>
</feature>
<reference evidence="16 17" key="1">
    <citation type="journal article" date="2018" name="Arch. Microbiol.">
        <title>New insights into the metabolic potential of the phototrophic purple bacterium Rhodopila globiformis DSM 161(T) from its draft genome sequence and evidence for a vanadium-dependent nitrogenase.</title>
        <authorList>
            <person name="Imhoff J.F."/>
            <person name="Rahn T."/>
            <person name="Kunzel S."/>
            <person name="Neulinger S.C."/>
        </authorList>
    </citation>
    <scope>NUCLEOTIDE SEQUENCE [LARGE SCALE GENOMIC DNA]</scope>
    <source>
        <strain evidence="16 17">DSM 16996</strain>
    </source>
</reference>
<evidence type="ECO:0000256" key="10">
    <source>
        <dbReference type="ARBA" id="ARBA00023237"/>
    </source>
</evidence>
<feature type="domain" description="TonB-dependent receptor-like beta-barrel" evidence="14">
    <location>
        <begin position="278"/>
        <end position="820"/>
    </location>
</feature>
<evidence type="ECO:0000256" key="2">
    <source>
        <dbReference type="ARBA" id="ARBA00022448"/>
    </source>
</evidence>
<evidence type="ECO:0000256" key="4">
    <source>
        <dbReference type="ARBA" id="ARBA00022496"/>
    </source>
</evidence>
<gene>
    <name evidence="16" type="ORF">CCR94_15160</name>
</gene>
<evidence type="ECO:0000256" key="13">
    <source>
        <dbReference type="SAM" id="SignalP"/>
    </source>
</evidence>
<dbReference type="PANTHER" id="PTHR32552">
    <property type="entry name" value="FERRICHROME IRON RECEPTOR-RELATED"/>
    <property type="match status" value="1"/>
</dbReference>
<dbReference type="GO" id="GO:0009279">
    <property type="term" value="C:cell outer membrane"/>
    <property type="evidence" value="ECO:0007669"/>
    <property type="project" value="UniProtKB-SubCell"/>
</dbReference>
<keyword evidence="7" id="KW-0406">Ion transport</keyword>
<evidence type="ECO:0000313" key="16">
    <source>
        <dbReference type="EMBL" id="PPQ29444.1"/>
    </source>
</evidence>
<comment type="similarity">
    <text evidence="11 12">Belongs to the TonB-dependent receptor family.</text>
</comment>
<evidence type="ECO:0008006" key="18">
    <source>
        <dbReference type="Google" id="ProtNLM"/>
    </source>
</evidence>
<keyword evidence="8 12" id="KW-0798">TonB box</keyword>
<evidence type="ECO:0000256" key="11">
    <source>
        <dbReference type="PROSITE-ProRule" id="PRU01360"/>
    </source>
</evidence>
<dbReference type="InterPro" id="IPR000531">
    <property type="entry name" value="Beta-barrel_TonB"/>
</dbReference>
<comment type="caution">
    <text evidence="16">The sequence shown here is derived from an EMBL/GenBank/DDBJ whole genome shotgun (WGS) entry which is preliminary data.</text>
</comment>
<dbReference type="SUPFAM" id="SSF56935">
    <property type="entry name" value="Porins"/>
    <property type="match status" value="1"/>
</dbReference>
<evidence type="ECO:0000256" key="12">
    <source>
        <dbReference type="RuleBase" id="RU003357"/>
    </source>
</evidence>
<evidence type="ECO:0000256" key="5">
    <source>
        <dbReference type="ARBA" id="ARBA00022692"/>
    </source>
</evidence>
<dbReference type="GO" id="GO:0006826">
    <property type="term" value="P:iron ion transport"/>
    <property type="evidence" value="ECO:0007669"/>
    <property type="project" value="UniProtKB-KW"/>
</dbReference>
<evidence type="ECO:0000256" key="3">
    <source>
        <dbReference type="ARBA" id="ARBA00022452"/>
    </source>
</evidence>
<keyword evidence="17" id="KW-1185">Reference proteome</keyword>
<dbReference type="AlphaFoldDB" id="A0A2S6N4A3"/>
<keyword evidence="9 11" id="KW-0472">Membrane</keyword>
<dbReference type="Pfam" id="PF07715">
    <property type="entry name" value="Plug"/>
    <property type="match status" value="1"/>
</dbReference>
<evidence type="ECO:0000256" key="6">
    <source>
        <dbReference type="ARBA" id="ARBA00023004"/>
    </source>
</evidence>
<evidence type="ECO:0000256" key="9">
    <source>
        <dbReference type="ARBA" id="ARBA00023136"/>
    </source>
</evidence>
<keyword evidence="6" id="KW-0408">Iron</keyword>
<evidence type="ECO:0000256" key="7">
    <source>
        <dbReference type="ARBA" id="ARBA00023065"/>
    </source>
</evidence>
<sequence>MQVIDMSPSLRRAFLSSVRPVALLGGAVVLSSLGANAARAQDAAPASAPAAPASGQVEEVTITARDRAEKAQDVPLPISAVGARTVEKEHVEGWKDIVQKVPSFTPAVANPRTGANGMRGITGIAGGTDGSEGGVGVIVDNVFYTHIGFSWLTTYDIDSVQVARGPQGTLLGKNTTIGAVIINTKEPSFEPQTTTETTVGTRGLVEEKFSNTGTLIPDTLAYRISGFGARQDGFVKNLYAPSGDPEGQNIDRWGGRGQLLGTFGDITDRVIFEHDASNENNNGTGTFDDGWNRNFDGTARKIGVVTAAGAAVYSTPQAALSALFPQYASRIGADPWATPYTGIGSLRTRTDGVSNELNWHLGDYTLTSVSAWRRFDFQPHNWIGNFGIKQYSDLSVGYDVNVNQYSQELRIASPTGEKFEWTGGLYFLRELVNSRNITGLGPDAVTMTTANNTNVGIYNSGILDGVSAYRFGRTAVTTFAQFAQATYHYDEKATLTLGVRNSWEDRTASDTGYYEGGATLPANLQNVRTDYVIANTGGTNFNINGEQKTDSISFLINPSYKVTENFSTYLNVARGVKSGAANTDAVPVYSGNTPAAWAKNQLPNRIGLQDAITKPEVAYDFELGFKSSWLDNRLLVNANVYDNEIYDFQAKLVNYFAYTTNGQTVYTPNTLLGNVPHVRLAGFETDGRYSPIDDFWITWAGAYNGAWYVKFPNSALPADYQSSTVHPTTINLSGGRIPNVSPFTFSLGGSYEYIAGSFIGENWKGYVYGNQFFKSTTQFSLGAGNTGYVLKQPSYSTFNAGIGFKTSDEKYDIGIWAKNLFNRRAVQSMQLSTNLGLGTLYWNDPLTVGVTLRTKF</sequence>
<feature type="chain" id="PRO_5015778198" description="TonB-dependent receptor" evidence="13">
    <location>
        <begin position="38"/>
        <end position="856"/>
    </location>
</feature>
<evidence type="ECO:0000259" key="15">
    <source>
        <dbReference type="Pfam" id="PF07715"/>
    </source>
</evidence>